<reference evidence="9" key="1">
    <citation type="journal article" date="2019" name="Int. J. Syst. Evol. Microbiol.">
        <title>The Global Catalogue of Microorganisms (GCM) 10K type strain sequencing project: providing services to taxonomists for standard genome sequencing and annotation.</title>
        <authorList>
            <consortium name="The Broad Institute Genomics Platform"/>
            <consortium name="The Broad Institute Genome Sequencing Center for Infectious Disease"/>
            <person name="Wu L."/>
            <person name="Ma J."/>
        </authorList>
    </citation>
    <scope>NUCLEOTIDE SEQUENCE [LARGE SCALE GENOMIC DNA]</scope>
    <source>
        <strain evidence="9">JCM 18302</strain>
    </source>
</reference>
<evidence type="ECO:0000256" key="3">
    <source>
        <dbReference type="ARBA" id="ARBA00022989"/>
    </source>
</evidence>
<dbReference type="Pfam" id="PF06779">
    <property type="entry name" value="MFS_4"/>
    <property type="match status" value="1"/>
</dbReference>
<feature type="transmembrane region" description="Helical" evidence="6">
    <location>
        <begin position="248"/>
        <end position="268"/>
    </location>
</feature>
<feature type="transmembrane region" description="Helical" evidence="6">
    <location>
        <begin position="215"/>
        <end position="236"/>
    </location>
</feature>
<keyword evidence="3 6" id="KW-1133">Transmembrane helix</keyword>
<dbReference type="Proteomes" id="UP001500804">
    <property type="component" value="Unassembled WGS sequence"/>
</dbReference>
<protein>
    <recommendedName>
        <fullName evidence="7">Major facilitator superfamily (MFS) profile domain-containing protein</fullName>
    </recommendedName>
</protein>
<evidence type="ECO:0000256" key="5">
    <source>
        <dbReference type="SAM" id="MobiDB-lite"/>
    </source>
</evidence>
<name>A0ABP9N891_9PSEU</name>
<feature type="transmembrane region" description="Helical" evidence="6">
    <location>
        <begin position="338"/>
        <end position="359"/>
    </location>
</feature>
<comment type="subcellular location">
    <subcellularLocation>
        <location evidence="1">Cell membrane</location>
        <topology evidence="1">Multi-pass membrane protein</topology>
    </subcellularLocation>
</comment>
<feature type="region of interest" description="Disordered" evidence="5">
    <location>
        <begin position="392"/>
        <end position="422"/>
    </location>
</feature>
<feature type="transmembrane region" description="Helical" evidence="6">
    <location>
        <begin position="280"/>
        <end position="298"/>
    </location>
</feature>
<feature type="transmembrane region" description="Helical" evidence="6">
    <location>
        <begin position="89"/>
        <end position="107"/>
    </location>
</feature>
<organism evidence="8 9">
    <name type="scientific">Pseudonocardia adelaidensis</name>
    <dbReference type="NCBI Taxonomy" id="648754"/>
    <lineage>
        <taxon>Bacteria</taxon>
        <taxon>Bacillati</taxon>
        <taxon>Actinomycetota</taxon>
        <taxon>Actinomycetes</taxon>
        <taxon>Pseudonocardiales</taxon>
        <taxon>Pseudonocardiaceae</taxon>
        <taxon>Pseudonocardia</taxon>
    </lineage>
</organism>
<dbReference type="EMBL" id="BAABJO010000002">
    <property type="protein sequence ID" value="GAA5111740.1"/>
    <property type="molecule type" value="Genomic_DNA"/>
</dbReference>
<dbReference type="InterPro" id="IPR036259">
    <property type="entry name" value="MFS_trans_sf"/>
</dbReference>
<comment type="caution">
    <text evidence="8">The sequence shown here is derived from an EMBL/GenBank/DDBJ whole genome shotgun (WGS) entry which is preliminary data.</text>
</comment>
<evidence type="ECO:0000256" key="4">
    <source>
        <dbReference type="ARBA" id="ARBA00023136"/>
    </source>
</evidence>
<keyword evidence="4 6" id="KW-0472">Membrane</keyword>
<evidence type="ECO:0000313" key="9">
    <source>
        <dbReference type="Proteomes" id="UP001500804"/>
    </source>
</evidence>
<proteinExistence type="predicted"/>
<evidence type="ECO:0000256" key="2">
    <source>
        <dbReference type="ARBA" id="ARBA00022692"/>
    </source>
</evidence>
<dbReference type="PANTHER" id="PTHR23537">
    <property type="match status" value="1"/>
</dbReference>
<dbReference type="InterPro" id="IPR010645">
    <property type="entry name" value="MFS_4"/>
</dbReference>
<dbReference type="SUPFAM" id="SSF103473">
    <property type="entry name" value="MFS general substrate transporter"/>
    <property type="match status" value="1"/>
</dbReference>
<evidence type="ECO:0000256" key="1">
    <source>
        <dbReference type="ARBA" id="ARBA00004651"/>
    </source>
</evidence>
<feature type="transmembrane region" description="Helical" evidence="6">
    <location>
        <begin position="365"/>
        <end position="384"/>
    </location>
</feature>
<evidence type="ECO:0000256" key="6">
    <source>
        <dbReference type="SAM" id="Phobius"/>
    </source>
</evidence>
<feature type="domain" description="Major facilitator superfamily (MFS) profile" evidence="7">
    <location>
        <begin position="21"/>
        <end position="389"/>
    </location>
</feature>
<feature type="transmembrane region" description="Helical" evidence="6">
    <location>
        <begin position="20"/>
        <end position="39"/>
    </location>
</feature>
<accession>A0ABP9N891</accession>
<feature type="transmembrane region" description="Helical" evidence="6">
    <location>
        <begin position="147"/>
        <end position="168"/>
    </location>
</feature>
<sequence length="422" mass="41794">MTEPVTNRTAGAQVSGPSPLALAVAGSAAVATAFGMARYGYGLLLPNIQDDLDLGVSTLGLIGTLAYVTYLLATALVSRCIERAGPRAAVGGGGLLAVAGTVVVALADGPVLLGAGVAIAGASAGLVLAPFGDAVHRLPPVARARTLATISCGTGWGVAVAAPIAILSGDAWRTAYAAFAACAALSTLLAVRTLPGRAAKPAAAAAPARGRHRPASTMLVAALLIGLGSATFWTFAVDQVRDAGLDPAAGRILLGVAGVTSLSGLAAADVMARLGARLTFVLTALLEAAAIAMIALAADSLAIVLFAAATFGAAYNTIVAVTVLWGTRIYVDRPSAGVAASTGAQGVGLLLGPLTGGVLAEATSLTTALLVGAAVVAAVALLAPRDDLAHDEPRSPLLGPFRRHRRPGPSDHPTCPNRRGSD</sequence>
<gene>
    <name evidence="8" type="ORF">GCM10023320_05060</name>
</gene>
<feature type="transmembrane region" description="Helical" evidence="6">
    <location>
        <begin position="113"/>
        <end position="135"/>
    </location>
</feature>
<feature type="transmembrane region" description="Helical" evidence="6">
    <location>
        <begin position="174"/>
        <end position="194"/>
    </location>
</feature>
<evidence type="ECO:0000313" key="8">
    <source>
        <dbReference type="EMBL" id="GAA5111740.1"/>
    </source>
</evidence>
<feature type="transmembrane region" description="Helical" evidence="6">
    <location>
        <begin position="59"/>
        <end position="77"/>
    </location>
</feature>
<evidence type="ECO:0000259" key="7">
    <source>
        <dbReference type="PROSITE" id="PS50850"/>
    </source>
</evidence>
<keyword evidence="9" id="KW-1185">Reference proteome</keyword>
<dbReference type="PANTHER" id="PTHR23537:SF1">
    <property type="entry name" value="SUGAR TRANSPORTER"/>
    <property type="match status" value="1"/>
</dbReference>
<dbReference type="InterPro" id="IPR020846">
    <property type="entry name" value="MFS_dom"/>
</dbReference>
<keyword evidence="2 6" id="KW-0812">Transmembrane</keyword>
<dbReference type="Gene3D" id="1.20.1250.20">
    <property type="entry name" value="MFS general substrate transporter like domains"/>
    <property type="match status" value="2"/>
</dbReference>
<dbReference type="PROSITE" id="PS50850">
    <property type="entry name" value="MFS"/>
    <property type="match status" value="1"/>
</dbReference>
<feature type="transmembrane region" description="Helical" evidence="6">
    <location>
        <begin position="304"/>
        <end position="326"/>
    </location>
</feature>